<dbReference type="InterPro" id="IPR023296">
    <property type="entry name" value="Glyco_hydro_beta-prop_sf"/>
</dbReference>
<evidence type="ECO:0000256" key="1">
    <source>
        <dbReference type="SAM" id="SignalP"/>
    </source>
</evidence>
<comment type="caution">
    <text evidence="2">The sequence shown here is derived from an EMBL/GenBank/DDBJ whole genome shotgun (WGS) entry which is preliminary data.</text>
</comment>
<reference evidence="2" key="1">
    <citation type="submission" date="2020-06" db="EMBL/GenBank/DDBJ databases">
        <authorList>
            <consortium name="Plant Systems Biology data submission"/>
        </authorList>
    </citation>
    <scope>NUCLEOTIDE SEQUENCE</scope>
    <source>
        <strain evidence="2">D6</strain>
    </source>
</reference>
<dbReference type="SUPFAM" id="SSF75005">
    <property type="entry name" value="Arabinanase/levansucrase/invertase"/>
    <property type="match status" value="1"/>
</dbReference>
<evidence type="ECO:0000313" key="2">
    <source>
        <dbReference type="EMBL" id="CAB9525895.1"/>
    </source>
</evidence>
<dbReference type="OrthoDB" id="6130531at2759"/>
<dbReference type="AlphaFoldDB" id="A0A9N8HV50"/>
<dbReference type="EMBL" id="CAICTM010001742">
    <property type="protein sequence ID" value="CAB9525895.1"/>
    <property type="molecule type" value="Genomic_DNA"/>
</dbReference>
<protein>
    <recommendedName>
        <fullName evidence="4">EGF-like domain-containing protein</fullName>
    </recommendedName>
</protein>
<keyword evidence="1" id="KW-0732">Signal</keyword>
<sequence length="463" mass="51032">MVFRLQIVYILGALGFLSTSFVDGHYTKFSNDVLQAAQQNPCSLNGDLVEELPPFSVHGVEGNHCICDKPWKGVDCGILDVLPVSFPQGYGMLPNKTTWGASLLHVSNQFHLFVSSITGDCSLRSWHPNSRIEHAVADTITGPYQFHDMVLPTFSHNPKVVALSSKKEEDTRLAMFHIGDAMGPDKAKKGDCKKKSITPFLDTATTINSRTLLDNDQTFQQETVVGKSSSIHLATSVHGPWTPLLNNTLIGCNNPAPFVHHPTADNNEPQQDDSSIEPGIYVVCGRANHSTLMHAQDIWGPWKTVSQITPFPEDDDTSTTSTTSSLHYEDPSLYIDPKRGAFHVIYHLYDTQENPPHGHDCVQSTVSAHVFSSDGIHWYKSLGQPYTTQIPVEDNDSATTTTTITVATRERPSLVFDPTTKALTHLITAVCSAENCPDGPPQGCVNCKYDHWDYTLVQPLNHV</sequence>
<feature type="signal peptide" evidence="1">
    <location>
        <begin position="1"/>
        <end position="24"/>
    </location>
</feature>
<keyword evidence="3" id="KW-1185">Reference proteome</keyword>
<evidence type="ECO:0000313" key="3">
    <source>
        <dbReference type="Proteomes" id="UP001153069"/>
    </source>
</evidence>
<accession>A0A9N8HV50</accession>
<gene>
    <name evidence="2" type="ORF">SEMRO_1744_G294900.1</name>
</gene>
<organism evidence="2 3">
    <name type="scientific">Seminavis robusta</name>
    <dbReference type="NCBI Taxonomy" id="568900"/>
    <lineage>
        <taxon>Eukaryota</taxon>
        <taxon>Sar</taxon>
        <taxon>Stramenopiles</taxon>
        <taxon>Ochrophyta</taxon>
        <taxon>Bacillariophyta</taxon>
        <taxon>Bacillariophyceae</taxon>
        <taxon>Bacillariophycidae</taxon>
        <taxon>Naviculales</taxon>
        <taxon>Naviculaceae</taxon>
        <taxon>Seminavis</taxon>
    </lineage>
</organism>
<dbReference type="Gene3D" id="2.115.10.20">
    <property type="entry name" value="Glycosyl hydrolase domain, family 43"/>
    <property type="match status" value="1"/>
</dbReference>
<name>A0A9N8HV50_9STRA</name>
<dbReference type="Proteomes" id="UP001153069">
    <property type="component" value="Unassembled WGS sequence"/>
</dbReference>
<feature type="chain" id="PRO_5040445470" description="EGF-like domain-containing protein" evidence="1">
    <location>
        <begin position="25"/>
        <end position="463"/>
    </location>
</feature>
<proteinExistence type="predicted"/>
<evidence type="ECO:0008006" key="4">
    <source>
        <dbReference type="Google" id="ProtNLM"/>
    </source>
</evidence>